<dbReference type="GO" id="GO:0008970">
    <property type="term" value="F:phospholipase A1 activity"/>
    <property type="evidence" value="ECO:0007669"/>
    <property type="project" value="UniProtKB-ARBA"/>
</dbReference>
<name>A0A9D4V7Q8_ADICA</name>
<comment type="caution">
    <text evidence="11">The sequence shown here is derived from an EMBL/GenBank/DDBJ whole genome shotgun (WGS) entry which is preliminary data.</text>
</comment>
<dbReference type="Pfam" id="PF01764">
    <property type="entry name" value="Lipase_3"/>
    <property type="match status" value="1"/>
</dbReference>
<evidence type="ECO:0000256" key="7">
    <source>
        <dbReference type="ARBA" id="ARBA00022963"/>
    </source>
</evidence>
<protein>
    <recommendedName>
        <fullName evidence="10">Fungal lipase-type domain-containing protein</fullName>
    </recommendedName>
</protein>
<evidence type="ECO:0000256" key="2">
    <source>
        <dbReference type="ARBA" id="ARBA00010701"/>
    </source>
</evidence>
<dbReference type="InterPro" id="IPR029058">
    <property type="entry name" value="AB_hydrolase_fold"/>
</dbReference>
<keyword evidence="8" id="KW-0443">Lipid metabolism</keyword>
<dbReference type="OrthoDB" id="426718at2759"/>
<reference evidence="11" key="1">
    <citation type="submission" date="2021-01" db="EMBL/GenBank/DDBJ databases">
        <title>Adiantum capillus-veneris genome.</title>
        <authorList>
            <person name="Fang Y."/>
            <person name="Liao Q."/>
        </authorList>
    </citation>
    <scope>NUCLEOTIDE SEQUENCE</scope>
    <source>
        <strain evidence="11">H3</strain>
        <tissue evidence="11">Leaf</tissue>
    </source>
</reference>
<dbReference type="AlphaFoldDB" id="A0A9D4V7Q8"/>
<comment type="similarity">
    <text evidence="2">Belongs to the AB hydrolase superfamily. Lipase family.</text>
</comment>
<dbReference type="GO" id="GO:0016042">
    <property type="term" value="P:lipid catabolic process"/>
    <property type="evidence" value="ECO:0007669"/>
    <property type="project" value="UniProtKB-KW"/>
</dbReference>
<evidence type="ECO:0000313" key="12">
    <source>
        <dbReference type="Proteomes" id="UP000886520"/>
    </source>
</evidence>
<evidence type="ECO:0000256" key="5">
    <source>
        <dbReference type="ARBA" id="ARBA00022801"/>
    </source>
</evidence>
<feature type="region of interest" description="Disordered" evidence="9">
    <location>
        <begin position="1"/>
        <end position="38"/>
    </location>
</feature>
<dbReference type="PANTHER" id="PTHR31403:SF54">
    <property type="entry name" value="PHOSPHOLIPASE A(1) DAD1, CHLOROPLASTIC"/>
    <property type="match status" value="1"/>
</dbReference>
<keyword evidence="3" id="KW-0150">Chloroplast</keyword>
<sequence length="580" mass="65060">MALSLAPSSSNGFDLTSSRCRPLSTNPHRPLRLPYTRSTPRLQPIKTTWCRWGAASAPSPSPSTALDLRNPKGREAYSPSSLSLQSPNRHSPGHLQLDPLIQSLEETFRNSPNGELSKRWQEYHGCSNWAGLLSPLDPDLRAEIIKYGDLAQLTYDAFDNEEGSHTRGECLYEEQELFQRAGLTWTGYTVTKYIYASSDVHVLPKWLESRTGMHGQHESSWIGFIAVANDEKEIARLGRRDIVVVWRGTVTQIEWLEDIDGAMIEPHGISGASHNTTSHGHVGVERGFYTLYTSCNMDAPHGQMSASKQVRDEVKRLVDMYKGQKSQLSITLTGHSLGGALALLASYDVALNCVEKDVPVSVISFAAPRVGNEAFRLRLEEIGVKVLRVVNVHDMVPKVPGIFVHEETPTHHVSSSGPSSKVSHHHNLKWNTYVHVGMELRLDNHFSPFLKKNVGMVDSHNLEVYLHLVDGYRSSRVPFIGLQRREFSLGERGVLNNAHQLDEVRLCMRFMKRDVALINKTTGLLLDELHIQTKWQEKKLPKPSPRLSPSTNSTTRNNFNYLMHELLHSHLESGTNLSVA</sequence>
<dbReference type="Proteomes" id="UP000886520">
    <property type="component" value="Chromosome 4"/>
</dbReference>
<dbReference type="PANTHER" id="PTHR31403">
    <property type="entry name" value="PHOSPHOLIPASE A1-IBETA2, CHLOROPLASTIC"/>
    <property type="match status" value="1"/>
</dbReference>
<evidence type="ECO:0000313" key="11">
    <source>
        <dbReference type="EMBL" id="KAI5081406.1"/>
    </source>
</evidence>
<dbReference type="GO" id="GO:0009507">
    <property type="term" value="C:chloroplast"/>
    <property type="evidence" value="ECO:0007669"/>
    <property type="project" value="UniProtKB-SubCell"/>
</dbReference>
<keyword evidence="12" id="KW-1185">Reference proteome</keyword>
<comment type="subcellular location">
    <subcellularLocation>
        <location evidence="1">Plastid</location>
        <location evidence="1">Chloroplast</location>
    </subcellularLocation>
</comment>
<keyword evidence="7" id="KW-0442">Lipid degradation</keyword>
<evidence type="ECO:0000256" key="1">
    <source>
        <dbReference type="ARBA" id="ARBA00004229"/>
    </source>
</evidence>
<dbReference type="SUPFAM" id="SSF53474">
    <property type="entry name" value="alpha/beta-Hydrolases"/>
    <property type="match status" value="1"/>
</dbReference>
<keyword evidence="6" id="KW-0809">Transit peptide</keyword>
<keyword evidence="5" id="KW-0378">Hydrolase</keyword>
<feature type="domain" description="Fungal lipase-type" evidence="10">
    <location>
        <begin position="243"/>
        <end position="402"/>
    </location>
</feature>
<feature type="compositionally biased region" description="Polar residues" evidence="9">
    <location>
        <begin position="1"/>
        <end position="27"/>
    </location>
</feature>
<dbReference type="FunFam" id="3.40.50.1820:FF:000065">
    <property type="entry name" value="Phospholipase A1-II 3"/>
    <property type="match status" value="1"/>
</dbReference>
<dbReference type="CDD" id="cd00519">
    <property type="entry name" value="Lipase_3"/>
    <property type="match status" value="1"/>
</dbReference>
<evidence type="ECO:0000256" key="4">
    <source>
        <dbReference type="ARBA" id="ARBA00022640"/>
    </source>
</evidence>
<accession>A0A9D4V7Q8</accession>
<gene>
    <name evidence="11" type="ORF">GOP47_0004589</name>
</gene>
<keyword evidence="4" id="KW-0934">Plastid</keyword>
<evidence type="ECO:0000256" key="8">
    <source>
        <dbReference type="ARBA" id="ARBA00023098"/>
    </source>
</evidence>
<evidence type="ECO:0000256" key="6">
    <source>
        <dbReference type="ARBA" id="ARBA00022946"/>
    </source>
</evidence>
<dbReference type="EMBL" id="JABFUD020000004">
    <property type="protein sequence ID" value="KAI5081406.1"/>
    <property type="molecule type" value="Genomic_DNA"/>
</dbReference>
<organism evidence="11 12">
    <name type="scientific">Adiantum capillus-veneris</name>
    <name type="common">Maidenhair fern</name>
    <dbReference type="NCBI Taxonomy" id="13818"/>
    <lineage>
        <taxon>Eukaryota</taxon>
        <taxon>Viridiplantae</taxon>
        <taxon>Streptophyta</taxon>
        <taxon>Embryophyta</taxon>
        <taxon>Tracheophyta</taxon>
        <taxon>Polypodiopsida</taxon>
        <taxon>Polypodiidae</taxon>
        <taxon>Polypodiales</taxon>
        <taxon>Pteridineae</taxon>
        <taxon>Pteridaceae</taxon>
        <taxon>Vittarioideae</taxon>
        <taxon>Adiantum</taxon>
    </lineage>
</organism>
<dbReference type="InterPro" id="IPR002921">
    <property type="entry name" value="Fungal_lipase-type"/>
</dbReference>
<evidence type="ECO:0000259" key="10">
    <source>
        <dbReference type="Pfam" id="PF01764"/>
    </source>
</evidence>
<dbReference type="Gene3D" id="3.40.50.1820">
    <property type="entry name" value="alpha/beta hydrolase"/>
    <property type="match status" value="1"/>
</dbReference>
<evidence type="ECO:0000256" key="9">
    <source>
        <dbReference type="SAM" id="MobiDB-lite"/>
    </source>
</evidence>
<proteinExistence type="inferred from homology"/>
<feature type="compositionally biased region" description="Polar residues" evidence="9">
    <location>
        <begin position="78"/>
        <end position="89"/>
    </location>
</feature>
<evidence type="ECO:0000256" key="3">
    <source>
        <dbReference type="ARBA" id="ARBA00022528"/>
    </source>
</evidence>
<feature type="region of interest" description="Disordered" evidence="9">
    <location>
        <begin position="53"/>
        <end position="95"/>
    </location>
</feature>